<feature type="signal peptide" evidence="1">
    <location>
        <begin position="1"/>
        <end position="19"/>
    </location>
</feature>
<reference evidence="2 3" key="1">
    <citation type="submission" date="2019-02" db="EMBL/GenBank/DDBJ databases">
        <title>Pedobacter sp. RP-3-11 sp. nov., isolated from Arctic soil.</title>
        <authorList>
            <person name="Dahal R.H."/>
        </authorList>
    </citation>
    <scope>NUCLEOTIDE SEQUENCE [LARGE SCALE GENOMIC DNA]</scope>
    <source>
        <strain evidence="2 3">RP-3-11</strain>
    </source>
</reference>
<dbReference type="EMBL" id="SJSN01000001">
    <property type="protein sequence ID" value="TCD12810.1"/>
    <property type="molecule type" value="Genomic_DNA"/>
</dbReference>
<protein>
    <submittedName>
        <fullName evidence="2">Uncharacterized protein</fullName>
    </submittedName>
</protein>
<gene>
    <name evidence="2" type="ORF">EZ449_01830</name>
</gene>
<sequence length="70" mass="7583">MRKIIRTFLLGTFVVSAMMSCSKNSDDDMVPDAPTFTGPNPSPTNLSVRVIYIVPSDKTLNKAYTDAAGN</sequence>
<evidence type="ECO:0000313" key="2">
    <source>
        <dbReference type="EMBL" id="TCD12810.1"/>
    </source>
</evidence>
<keyword evidence="3" id="KW-1185">Reference proteome</keyword>
<comment type="caution">
    <text evidence="2">The sequence shown here is derived from an EMBL/GenBank/DDBJ whole genome shotgun (WGS) entry which is preliminary data.</text>
</comment>
<keyword evidence="1" id="KW-0732">Signal</keyword>
<proteinExistence type="predicted"/>
<dbReference type="Proteomes" id="UP000291485">
    <property type="component" value="Unassembled WGS sequence"/>
</dbReference>
<name>A0A4R0P757_9SPHI</name>
<organism evidence="2 3">
    <name type="scientific">Pedobacter frigidisoli</name>
    <dbReference type="NCBI Taxonomy" id="2530455"/>
    <lineage>
        <taxon>Bacteria</taxon>
        <taxon>Pseudomonadati</taxon>
        <taxon>Bacteroidota</taxon>
        <taxon>Sphingobacteriia</taxon>
        <taxon>Sphingobacteriales</taxon>
        <taxon>Sphingobacteriaceae</taxon>
        <taxon>Pedobacter</taxon>
    </lineage>
</organism>
<evidence type="ECO:0000256" key="1">
    <source>
        <dbReference type="SAM" id="SignalP"/>
    </source>
</evidence>
<dbReference type="AlphaFoldDB" id="A0A4R0P757"/>
<evidence type="ECO:0000313" key="3">
    <source>
        <dbReference type="Proteomes" id="UP000291485"/>
    </source>
</evidence>
<accession>A0A4R0P757</accession>
<feature type="chain" id="PRO_5020664398" evidence="1">
    <location>
        <begin position="20"/>
        <end position="70"/>
    </location>
</feature>
<dbReference type="RefSeq" id="WP_131556244.1">
    <property type="nucleotide sequence ID" value="NZ_SJSN01000001.1"/>
</dbReference>
<dbReference type="PROSITE" id="PS51257">
    <property type="entry name" value="PROKAR_LIPOPROTEIN"/>
    <property type="match status" value="1"/>
</dbReference>